<dbReference type="EMBL" id="LHZN01000081">
    <property type="protein sequence ID" value="KXV42267.1"/>
    <property type="molecule type" value="Genomic_DNA"/>
</dbReference>
<evidence type="ECO:0000313" key="3">
    <source>
        <dbReference type="EMBL" id="KXV42267.1"/>
    </source>
</evidence>
<reference evidence="3 4" key="1">
    <citation type="submission" date="2015-06" db="EMBL/GenBank/DDBJ databases">
        <title>Improved classification and identification of acetic acid bacteria using matrix-assisted laser desorption/ionization time-of-flight mass spectrometry; Gluconobacter nephelii and Gluconobacter uchimurae are later heterotypic synonyms of Gluconobacter japonicus and Gluconobacter oxydans, respectively.</title>
        <authorList>
            <person name="Li L."/>
            <person name="Cleenwerck I."/>
            <person name="De Vuyst L."/>
            <person name="Vandamme P."/>
        </authorList>
    </citation>
    <scope>NUCLEOTIDE SEQUENCE [LARGE SCALE GENOMIC DNA]</scope>
    <source>
        <strain evidence="3 4">LMG 1356</strain>
    </source>
</reference>
<dbReference type="InterPro" id="IPR014862">
    <property type="entry name" value="TrwC"/>
</dbReference>
<feature type="domain" description="TrwC relaxase" evidence="2">
    <location>
        <begin position="3"/>
        <end position="185"/>
    </location>
</feature>
<comment type="caution">
    <text evidence="3">The sequence shown here is derived from an EMBL/GenBank/DDBJ whole genome shotgun (WGS) entry which is preliminary data.</text>
</comment>
<sequence length="900" mass="99650">RGHGGEDGEEAGEVAWTSYRHRTSRPTLTLHDAETDTTYLREAPTGGDPQMHIHNSLYNVVVTESGHVGSLDTKRLRSRVHEFGAFFQAELADELRKLGIEQSYDAKEQATVISAVPQEACDAFSSRTAEVTRSARAYAEKEGHDWNTMTAELKNKMLKAASLAHRQKKNESADDVQAWRERAAAIGWEHHSVMGMAEAKELSVADRHEQAYAFAAKHLGKEFETAAVLDHDKLRMYAARGLIGAGIPGGIEDIDQVVKLIEDKGLEVRGEQVSLVSCVKNDRMRVTNTAQIRVEETLAREAVRASADRTASLSDAQLTEAIARCDLDFDNEHGQSQKAAIYALGKAGKISMLTGVAGSGKTTLLQPLVDAWKRDTRFSEKGREMIGLATAWRQADALGDAGIHQRYAMMPFLSRLEKGEQTVDENTVLVIDEVGQIAPRQMLQLLELQRASGCTIKALGDREQAQSIEAGDTVEILRRVLAKEDMPELLSTVRQTTARNREIAGLFRGEKPSADALEARRPKGKAAYANRDQENADDPRNAFHFEEVRRAIDMKREDGTIRLVGGDQDEVLQKIADLYVTRRDALAASGSKRGISMSALTNQDAADLSRAVRRILQNRGEISRDEVTLDAVDQRGETYELQVAAGDRLRLFRRTWGAVEGTGTTVGNNGDVVEVVSHGKDGLKVRMKDGREADVEWRRLKDHKTGRILLGFGHAMTIDAAQGLTSDEHINALPRGVATATGFTSYVAESRAKGTTWTMISDGATFEAVRNGRALGDTTEITSDDLWNHVAKGMSNKPYKALGMDLPFTSQEEREKHVQELIRLGKMQEEMAQDGRDYGREVANRVLANMLEKTATPRLKELDQKIEVMMTNHRVTMSQQERDLRADRIKRVSVHLSALV</sequence>
<evidence type="ECO:0000313" key="4">
    <source>
        <dbReference type="Proteomes" id="UP000075682"/>
    </source>
</evidence>
<dbReference type="AlphaFoldDB" id="A0AAW3R0E8"/>
<feature type="non-terminal residue" evidence="3">
    <location>
        <position position="1"/>
    </location>
</feature>
<feature type="region of interest" description="Disordered" evidence="1">
    <location>
        <begin position="514"/>
        <end position="537"/>
    </location>
</feature>
<dbReference type="SUPFAM" id="SSF55464">
    <property type="entry name" value="Origin of replication-binding domain, RBD-like"/>
    <property type="match status" value="1"/>
</dbReference>
<dbReference type="InterPro" id="IPR027417">
    <property type="entry name" value="P-loop_NTPase"/>
</dbReference>
<evidence type="ECO:0000256" key="1">
    <source>
        <dbReference type="SAM" id="MobiDB-lite"/>
    </source>
</evidence>
<organism evidence="3 4">
    <name type="scientific">Gluconobacter albidus</name>
    <dbReference type="NCBI Taxonomy" id="318683"/>
    <lineage>
        <taxon>Bacteria</taxon>
        <taxon>Pseudomonadati</taxon>
        <taxon>Pseudomonadota</taxon>
        <taxon>Alphaproteobacteria</taxon>
        <taxon>Acetobacterales</taxon>
        <taxon>Acetobacteraceae</taxon>
        <taxon>Gluconobacter</taxon>
    </lineage>
</organism>
<evidence type="ECO:0000259" key="2">
    <source>
        <dbReference type="Pfam" id="PF08751"/>
    </source>
</evidence>
<dbReference type="RefSeq" id="WP_062027311.1">
    <property type="nucleotide sequence ID" value="NZ_LHZN01000081.1"/>
</dbReference>
<dbReference type="Pfam" id="PF08751">
    <property type="entry name" value="TrwC"/>
    <property type="match status" value="1"/>
</dbReference>
<gene>
    <name evidence="3" type="ORF">AD941_01340</name>
</gene>
<dbReference type="Pfam" id="PF13604">
    <property type="entry name" value="AAA_30"/>
    <property type="match status" value="1"/>
</dbReference>
<name>A0AAW3R0E8_9PROT</name>
<proteinExistence type="predicted"/>
<dbReference type="SUPFAM" id="SSF52540">
    <property type="entry name" value="P-loop containing nucleoside triphosphate hydrolases"/>
    <property type="match status" value="2"/>
</dbReference>
<accession>A0AAW3R0E8</accession>
<dbReference type="Proteomes" id="UP000075682">
    <property type="component" value="Unassembled WGS sequence"/>
</dbReference>
<dbReference type="Gene3D" id="3.40.50.300">
    <property type="entry name" value="P-loop containing nucleotide triphosphate hydrolases"/>
    <property type="match status" value="1"/>
</dbReference>
<protein>
    <submittedName>
        <fullName evidence="3">Conjugal transfer protein TraA</fullName>
    </submittedName>
</protein>